<gene>
    <name evidence="1" type="ORF">CSW47_05905</name>
</gene>
<protein>
    <submittedName>
        <fullName evidence="1">Uncharacterized protein</fullName>
    </submittedName>
</protein>
<dbReference type="AlphaFoldDB" id="A0A430RCC1"/>
<organism evidence="1 2">
    <name type="scientific">Thermus scotoductus</name>
    <dbReference type="NCBI Taxonomy" id="37636"/>
    <lineage>
        <taxon>Bacteria</taxon>
        <taxon>Thermotogati</taxon>
        <taxon>Deinococcota</taxon>
        <taxon>Deinococci</taxon>
        <taxon>Thermales</taxon>
        <taxon>Thermaceae</taxon>
        <taxon>Thermus</taxon>
    </lineage>
</organism>
<name>A0A430RCC1_THESC</name>
<accession>A0A430RCC1</accession>
<dbReference type="EMBL" id="PELP01000136">
    <property type="protein sequence ID" value="RTH05024.1"/>
    <property type="molecule type" value="Genomic_DNA"/>
</dbReference>
<comment type="caution">
    <text evidence="1">The sequence shown here is derived from an EMBL/GenBank/DDBJ whole genome shotgun (WGS) entry which is preliminary data.</text>
</comment>
<evidence type="ECO:0000313" key="2">
    <source>
        <dbReference type="Proteomes" id="UP000286734"/>
    </source>
</evidence>
<proteinExistence type="predicted"/>
<dbReference type="Proteomes" id="UP000286734">
    <property type="component" value="Unassembled WGS sequence"/>
</dbReference>
<sequence length="619" mass="64891">MRWAVLAALLAACSQPGPDFTVALGESSVSAPAGGTATLSLTLTPRGGFTGNVDLTLEARDGTQAPAGLSLSPTTVGLTSGSTTQTLTLRVGGSVAVGTYPLRVRATAGSLSSTADFTLTVGASPGFEINVSPNSLSVRQGGSATLELTVTPQNGFGGSVNLALEQRDGSPVPSRLTYTPTSVTVNANPTRVFLTLNAATDLAPGPYRLRLRASQGSLTRTADFDLTVEASARVSLTVVDGSRRGYAVAYQVGTGGWRTFEPNTDHIYVFDLGAATTYGVAVRCGSGSETQIFIIQAHYRELPNPRVVCSTLTPTLVNYSVEVDVSSVMVDGSVVEGDAVTVHDWQGGSNRGVVPLDGRVTVPLSLPQGSRDLLVTVGTPGNALPKLARALRSVDVRNGATDSWELKASDIEPAYKVTVGYPAGCTPLFSVVYWLSRDNQGGGLVGATTLADPYDYRSVAGNGPGDRYLALAVARNDTGNAILGVKGSGVAMNLSLHLPPPWSTAPVFTDEAHPYVQGLSYSHSDLYAYYLDLTGPSLNYRITITRRWLGGGDEYKVPNLAATLGYTPFAPGDTITTSVEALLSPNDPPPLTFSFRDLATVMADTEVYAVEYRGTYTVR</sequence>
<evidence type="ECO:0000313" key="1">
    <source>
        <dbReference type="EMBL" id="RTH05024.1"/>
    </source>
</evidence>
<reference evidence="1 2" key="1">
    <citation type="journal article" date="2019" name="Extremophiles">
        <title>Biogeography of thermophiles and predominance of Thermus scotoductus in domestic water heaters.</title>
        <authorList>
            <person name="Wilpiszeski R.L."/>
            <person name="Zhang Z."/>
            <person name="House C.H."/>
        </authorList>
    </citation>
    <scope>NUCLEOTIDE SEQUENCE [LARGE SCALE GENOMIC DNA]</scope>
    <source>
        <strain evidence="1 2">34_S34</strain>
    </source>
</reference>